<protein>
    <recommendedName>
        <fullName evidence="3">Apea-like HEPN domain-containing protein</fullName>
    </recommendedName>
</protein>
<proteinExistence type="predicted"/>
<name>A0ABX7H8D5_9BACT</name>
<gene>
    <name evidence="1" type="ORF">I6J59_02945</name>
</gene>
<accession>A0ABX7H8D5</accession>
<dbReference type="Proteomes" id="UP000654720">
    <property type="component" value="Chromosome"/>
</dbReference>
<dbReference type="GeneID" id="93096575"/>
<keyword evidence="2" id="KW-1185">Reference proteome</keyword>
<organism evidence="1 2">
    <name type="scientific">Butyricimonas virosa</name>
    <dbReference type="NCBI Taxonomy" id="544645"/>
    <lineage>
        <taxon>Bacteria</taxon>
        <taxon>Pseudomonadati</taxon>
        <taxon>Bacteroidota</taxon>
        <taxon>Bacteroidia</taxon>
        <taxon>Bacteroidales</taxon>
        <taxon>Odoribacteraceae</taxon>
        <taxon>Butyricimonas</taxon>
    </lineage>
</organism>
<evidence type="ECO:0008006" key="3">
    <source>
        <dbReference type="Google" id="ProtNLM"/>
    </source>
</evidence>
<dbReference type="RefSeq" id="WP_157232700.1">
    <property type="nucleotide sequence ID" value="NZ_CP069450.1"/>
</dbReference>
<evidence type="ECO:0000313" key="1">
    <source>
        <dbReference type="EMBL" id="QRO50607.1"/>
    </source>
</evidence>
<evidence type="ECO:0000313" key="2">
    <source>
        <dbReference type="Proteomes" id="UP000654720"/>
    </source>
</evidence>
<sequence length="201" mass="23938">MEEETYLAIYYDDFNQKIKTSINEVKDWLDNNNKEDLSNFIYHRLHSRYLKPFQYNSCECEDCFKNGFSMLANYCLLIEAIQSFKKGLEVSSKMTGWLFEDFFIQEKELFPSLENSGQDFYKNVRCGILHQGETLHGWKVTREETKLLFDNSTKTINATKFGEQMEMVLKNYKKELEESDINSLTWKYCKKKLNHVINNCK</sequence>
<reference evidence="1 2" key="1">
    <citation type="submission" date="2021-02" db="EMBL/GenBank/DDBJ databases">
        <title>FDA dAtabase for Regulatory Grade micrObial Sequences (FDA-ARGOS): Supporting development and validation of Infectious Disease Dx tests.</title>
        <authorList>
            <person name="Carlson P."/>
            <person name="Fischbach M."/>
            <person name="Hastie J."/>
            <person name="Bilen M."/>
            <person name="Cheng A."/>
            <person name="Tallon L."/>
            <person name="Sadzewicz L."/>
            <person name="Zhao X."/>
            <person name="Boylan J."/>
            <person name="Ott S."/>
            <person name="Bowen H."/>
            <person name="Vavikolanu K."/>
            <person name="Mehta A."/>
            <person name="Aluvathingal J."/>
            <person name="Nadendla S."/>
            <person name="Yan Y."/>
            <person name="Sichtig H."/>
        </authorList>
    </citation>
    <scope>NUCLEOTIDE SEQUENCE [LARGE SCALE GENOMIC DNA]</scope>
    <source>
        <strain evidence="1 2">FDAARGOS_1229</strain>
    </source>
</reference>
<dbReference type="EMBL" id="CP069450">
    <property type="protein sequence ID" value="QRO50607.1"/>
    <property type="molecule type" value="Genomic_DNA"/>
</dbReference>